<organism evidence="1 2">
    <name type="scientific">Mediterraneibacter gnavus (strain CC55_001C)</name>
    <dbReference type="NCBI Taxonomy" id="1073375"/>
    <lineage>
        <taxon>Bacteria</taxon>
        <taxon>Bacillati</taxon>
        <taxon>Bacillota</taxon>
        <taxon>Clostridia</taxon>
        <taxon>Lachnospirales</taxon>
        <taxon>Lachnospiraceae</taxon>
        <taxon>Mediterraneibacter</taxon>
    </lineage>
</organism>
<dbReference type="EMBL" id="AZJF01000003">
    <property type="protein sequence ID" value="ETD19306.1"/>
    <property type="molecule type" value="Genomic_DNA"/>
</dbReference>
<sequence length="259" mass="30337">MYNALNGTSYSDPEELEVNTLEDAVYISIKNDISFLVGGTLNLYEHQSTYNPNLPIRGLIYLAHLYEGYIEDGQINLYSSGLKKLPFPQYFVFYNGTKKAPDRSLLKLSDAFQKTGKDIEPCLECQVVMLNINYGHNQELMEKCRRLREYSQFVFIVREQKKMYEDPEEATLRAVDICIEQGVLVDILRKHKAEVISMVLSSFNQEAYEEDMYETGYKEGERRINTLYEKLLKEQRMDDMKRAVEDEAYRETLLKEYDL</sequence>
<accession>A0A829NGB9</accession>
<reference evidence="1 2" key="1">
    <citation type="submission" date="2013-10" db="EMBL/GenBank/DDBJ databases">
        <title>The Genome Sequence of Ruminococcus gnavus CC55_001C.</title>
        <authorList>
            <consortium name="The Broad Institute Genomics Platform"/>
            <person name="Earl A."/>
            <person name="Allen-Vercoe E."/>
            <person name="Daigneault M."/>
            <person name="Young S.K."/>
            <person name="Zeng Q."/>
            <person name="Gargeya S."/>
            <person name="Fitzgerald M."/>
            <person name="Abouelleil A."/>
            <person name="Alvarado L."/>
            <person name="Chapman S.B."/>
            <person name="Gainer-Dewar J."/>
            <person name="Goldberg J."/>
            <person name="Griggs A."/>
            <person name="Gujja S."/>
            <person name="Hansen M."/>
            <person name="Howarth C."/>
            <person name="Imamovic A."/>
            <person name="Ireland A."/>
            <person name="Larimer J."/>
            <person name="McCowan C."/>
            <person name="Murphy C."/>
            <person name="Pearson M."/>
            <person name="Poon T.W."/>
            <person name="Priest M."/>
            <person name="Roberts A."/>
            <person name="Saif S."/>
            <person name="Shea T."/>
            <person name="Sykes S."/>
            <person name="Wortman J."/>
            <person name="Nusbaum C."/>
            <person name="Birren B."/>
        </authorList>
    </citation>
    <scope>NUCLEOTIDE SEQUENCE [LARGE SCALE GENOMIC DNA]</scope>
    <source>
        <strain evidence="1 2">CC55_001C</strain>
    </source>
</reference>
<evidence type="ECO:0008006" key="3">
    <source>
        <dbReference type="Google" id="ProtNLM"/>
    </source>
</evidence>
<evidence type="ECO:0000313" key="1">
    <source>
        <dbReference type="EMBL" id="ETD19306.1"/>
    </source>
</evidence>
<protein>
    <recommendedName>
        <fullName evidence="3">Transposase (putative) YhgA-like domain-containing protein</fullName>
    </recommendedName>
</protein>
<dbReference type="RefSeq" id="WP_009245112.1">
    <property type="nucleotide sequence ID" value="NZ_KI669415.1"/>
</dbReference>
<proteinExistence type="predicted"/>
<dbReference type="Proteomes" id="UP000018690">
    <property type="component" value="Unassembled WGS sequence"/>
</dbReference>
<gene>
    <name evidence="1" type="ORF">HMPREF1201_01450</name>
</gene>
<evidence type="ECO:0000313" key="2">
    <source>
        <dbReference type="Proteomes" id="UP000018690"/>
    </source>
</evidence>
<dbReference type="AlphaFoldDB" id="A0A829NGB9"/>
<comment type="caution">
    <text evidence="1">The sequence shown here is derived from an EMBL/GenBank/DDBJ whole genome shotgun (WGS) entry which is preliminary data.</text>
</comment>
<name>A0A829NGB9_MEDG5</name>
<keyword evidence="2" id="KW-1185">Reference proteome</keyword>